<dbReference type="RefSeq" id="WP_262511799.1">
    <property type="nucleotide sequence ID" value="NZ_CP068086.1"/>
</dbReference>
<sequence length="42" mass="4809">MNDNIQTSDLIVELGLTLPQMMQLFPEMGDVVDDEKCWVEIP</sequence>
<evidence type="ECO:0000313" key="2">
    <source>
        <dbReference type="Proteomes" id="UP000432350"/>
    </source>
</evidence>
<name>A0A654B848_SPHMU</name>
<dbReference type="AlphaFoldDB" id="A0A654B848"/>
<proteinExistence type="predicted"/>
<reference evidence="1 2" key="1">
    <citation type="submission" date="2019-10" db="EMBL/GenBank/DDBJ databases">
        <authorList>
            <person name="Karimi E."/>
        </authorList>
    </citation>
    <scope>NUCLEOTIDE SEQUENCE [LARGE SCALE GENOMIC DNA]</scope>
    <source>
        <strain evidence="1">Sphingobacterium sp. 8BC</strain>
    </source>
</reference>
<organism evidence="1 2">
    <name type="scientific">Sphingobacterium multivorum</name>
    <dbReference type="NCBI Taxonomy" id="28454"/>
    <lineage>
        <taxon>Bacteria</taxon>
        <taxon>Pseudomonadati</taxon>
        <taxon>Bacteroidota</taxon>
        <taxon>Sphingobacteriia</taxon>
        <taxon>Sphingobacteriales</taxon>
        <taxon>Sphingobacteriaceae</taxon>
        <taxon>Sphingobacterium</taxon>
    </lineage>
</organism>
<gene>
    <name evidence="1" type="ORF">SPHINGO8BC_20018</name>
</gene>
<protein>
    <submittedName>
        <fullName evidence="1">Uncharacterized protein</fullName>
    </submittedName>
</protein>
<accession>A0A654B848</accession>
<evidence type="ECO:0000313" key="1">
    <source>
        <dbReference type="EMBL" id="VXC76596.1"/>
    </source>
</evidence>
<dbReference type="EMBL" id="CABWMV010000012">
    <property type="protein sequence ID" value="VXC76596.1"/>
    <property type="molecule type" value="Genomic_DNA"/>
</dbReference>
<dbReference type="Proteomes" id="UP000432350">
    <property type="component" value="Unassembled WGS sequence"/>
</dbReference>